<protein>
    <submittedName>
        <fullName evidence="3">DUF262 domain-containing protein</fullName>
    </submittedName>
</protein>
<feature type="region of interest" description="Disordered" evidence="1">
    <location>
        <begin position="1"/>
        <end position="43"/>
    </location>
</feature>
<evidence type="ECO:0000256" key="1">
    <source>
        <dbReference type="SAM" id="MobiDB-lite"/>
    </source>
</evidence>
<dbReference type="Proteomes" id="UP000449004">
    <property type="component" value="Unassembled WGS sequence"/>
</dbReference>
<evidence type="ECO:0000259" key="2">
    <source>
        <dbReference type="Pfam" id="PF03235"/>
    </source>
</evidence>
<evidence type="ECO:0000313" key="4">
    <source>
        <dbReference type="Proteomes" id="UP000449004"/>
    </source>
</evidence>
<sequence>MAITTQSRNFEMSNPRDVAEDIEASEESPEAAASDYPVASDEDVDNQLGSQPFRVVYQTNNFLLPQIRDLIVDGDDVNLRPEYQRRLRWSTTQKSLLIESLLLNVPVPPVFFYENDLARYEVMDGQQRLNAIKEFLSNGLVLRGLQIIPALNGRSYAQLPPKVKRGLDRSSISAIVLLQESKSRIQKSGSARFYELRRFVFERLNTGGKRLSAQEIRNAIYAGHFNSLIVELSRDPTFTRIWDIPPYTKSDPSEYYEEPERQKNTLYKTMGDCQLVLRFFALNEDSHIQGSMKAILDRCMERNADCTPAMKEAMRTQFLSRLKLADELFDGQPFSMSAPGASHAYRPVAGIYDGVMVAIDELWEMRETLLTRKNDIQVAYSSLVTARREGGELTGAANTSADIRKRIAIFRELFARFI</sequence>
<evidence type="ECO:0000313" key="3">
    <source>
        <dbReference type="EMBL" id="KAB7628893.1"/>
    </source>
</evidence>
<dbReference type="AlphaFoldDB" id="A0A7V7YDU2"/>
<feature type="domain" description="GmrSD restriction endonucleases N-terminal" evidence="2">
    <location>
        <begin position="75"/>
        <end position="221"/>
    </location>
</feature>
<dbReference type="InterPro" id="IPR004919">
    <property type="entry name" value="GmrSD_N"/>
</dbReference>
<reference evidence="3 4" key="1">
    <citation type="submission" date="2019-10" db="EMBL/GenBank/DDBJ databases">
        <title>Halotolerant bacteria associated to Saharan-endemic halophytes Stipa tenacissima L. and Atriplex halimus L mitigate salt stress and promote growth of tomato plants.</title>
        <authorList>
            <person name="Dif G."/>
        </authorList>
    </citation>
    <scope>NUCLEOTIDE SEQUENCE [LARGE SCALE GENOMIC DNA]</scope>
    <source>
        <strain evidence="3 4">IS26</strain>
    </source>
</reference>
<feature type="compositionally biased region" description="Polar residues" evidence="1">
    <location>
        <begin position="1"/>
        <end position="12"/>
    </location>
</feature>
<proteinExistence type="predicted"/>
<dbReference type="PANTHER" id="PTHR39639">
    <property type="entry name" value="CHROMOSOME 16, WHOLE GENOME SHOTGUN SEQUENCE"/>
    <property type="match status" value="1"/>
</dbReference>
<name>A0A7V7YDU2_9GAMM</name>
<dbReference type="PANTHER" id="PTHR39639:SF1">
    <property type="entry name" value="DUF262 DOMAIN-CONTAINING PROTEIN"/>
    <property type="match status" value="1"/>
</dbReference>
<organism evidence="3 4">
    <name type="scientific">Stenotrophomonas rhizophila</name>
    <dbReference type="NCBI Taxonomy" id="216778"/>
    <lineage>
        <taxon>Bacteria</taxon>
        <taxon>Pseudomonadati</taxon>
        <taxon>Pseudomonadota</taxon>
        <taxon>Gammaproteobacteria</taxon>
        <taxon>Lysobacterales</taxon>
        <taxon>Lysobacteraceae</taxon>
        <taxon>Stenotrophomonas</taxon>
    </lineage>
</organism>
<accession>A0A7V7YDU2</accession>
<feature type="compositionally biased region" description="Acidic residues" evidence="1">
    <location>
        <begin position="20"/>
        <end position="29"/>
    </location>
</feature>
<dbReference type="EMBL" id="WELC01000023">
    <property type="protein sequence ID" value="KAB7628893.1"/>
    <property type="molecule type" value="Genomic_DNA"/>
</dbReference>
<comment type="caution">
    <text evidence="3">The sequence shown here is derived from an EMBL/GenBank/DDBJ whole genome shotgun (WGS) entry which is preliminary data.</text>
</comment>
<gene>
    <name evidence="3" type="ORF">F9K92_15710</name>
</gene>
<dbReference type="Pfam" id="PF03235">
    <property type="entry name" value="GmrSD_N"/>
    <property type="match status" value="1"/>
</dbReference>